<name>A0A937M326_9GAMM</name>
<dbReference type="PANTHER" id="PTHR42866:SF2">
    <property type="entry name" value="3-DEOXY-MANNO-OCTULOSONATE CYTIDYLYLTRANSFERASE, MITOCHONDRIAL"/>
    <property type="match status" value="1"/>
</dbReference>
<dbReference type="AlphaFoldDB" id="A0A937M326"/>
<evidence type="ECO:0000256" key="2">
    <source>
        <dbReference type="ARBA" id="ARBA00022695"/>
    </source>
</evidence>
<dbReference type="EC" id="2.7.7.38" evidence="4"/>
<dbReference type="Pfam" id="PF02348">
    <property type="entry name" value="CTP_transf_3"/>
    <property type="match status" value="1"/>
</dbReference>
<keyword evidence="1 4" id="KW-0808">Transferase</keyword>
<dbReference type="Proteomes" id="UP000705230">
    <property type="component" value="Unassembled WGS sequence"/>
</dbReference>
<evidence type="ECO:0000313" key="5">
    <source>
        <dbReference type="Proteomes" id="UP000705230"/>
    </source>
</evidence>
<gene>
    <name evidence="4" type="primary">kdsB</name>
    <name evidence="4" type="ORF">ISR29_06135</name>
</gene>
<dbReference type="GO" id="GO:0005829">
    <property type="term" value="C:cytosol"/>
    <property type="evidence" value="ECO:0007669"/>
    <property type="project" value="TreeGrafter"/>
</dbReference>
<comment type="caution">
    <text evidence="4">The sequence shown here is derived from an EMBL/GenBank/DDBJ whole genome shotgun (WGS) entry which is preliminary data.</text>
</comment>
<protein>
    <submittedName>
        <fullName evidence="4">3-deoxy-manno-octulosonate cytidylyltransferase</fullName>
        <ecNumber evidence="4">2.7.7.38</ecNumber>
    </submittedName>
</protein>
<dbReference type="PANTHER" id="PTHR42866">
    <property type="entry name" value="3-DEOXY-MANNO-OCTULOSONATE CYTIDYLYLTRANSFERASE"/>
    <property type="match status" value="1"/>
</dbReference>
<dbReference type="NCBIfam" id="NF003952">
    <property type="entry name" value="PRK05450.1-5"/>
    <property type="match status" value="1"/>
</dbReference>
<dbReference type="InterPro" id="IPR029044">
    <property type="entry name" value="Nucleotide-diphossugar_trans"/>
</dbReference>
<dbReference type="EMBL" id="JADHSG010000014">
    <property type="protein sequence ID" value="MBL6903763.1"/>
    <property type="molecule type" value="Genomic_DNA"/>
</dbReference>
<sequence length="254" mass="28677">MTRILAVVPARMSSSRFPGKPLKKINGIPMIAHCYFRALQAKQITKVVLATPDEEIMEFGKEFGIETVLTSNKHERATERAEEVLQIYKKQGEEYDYVLLLQGDEPQVDPKEIDNLALALQSSVNSVVNIIHPIQGDDMQNPSVVKSILDSHGNILFFSRAHIPYKSDSGYRQLGMIGFTAKILEKYCQLKPTTLEITESIDMMRFLENDIAISSLITHKSIIGVDHPKDIIKVESLMLEDELVNAYSNLFIKK</sequence>
<evidence type="ECO:0000256" key="1">
    <source>
        <dbReference type="ARBA" id="ARBA00022679"/>
    </source>
</evidence>
<dbReference type="SUPFAM" id="SSF53448">
    <property type="entry name" value="Nucleotide-diphospho-sugar transferases"/>
    <property type="match status" value="1"/>
</dbReference>
<evidence type="ECO:0000256" key="3">
    <source>
        <dbReference type="ARBA" id="ARBA00022985"/>
    </source>
</evidence>
<keyword evidence="2 4" id="KW-0548">Nucleotidyltransferase</keyword>
<keyword evidence="3" id="KW-0448">Lipopolysaccharide biosynthesis</keyword>
<dbReference type="NCBIfam" id="TIGR00466">
    <property type="entry name" value="kdsB"/>
    <property type="match status" value="1"/>
</dbReference>
<dbReference type="Gene3D" id="3.90.550.10">
    <property type="entry name" value="Spore Coat Polysaccharide Biosynthesis Protein SpsA, Chain A"/>
    <property type="match status" value="1"/>
</dbReference>
<dbReference type="InterPro" id="IPR004528">
    <property type="entry name" value="KdsB"/>
</dbReference>
<accession>A0A937M326</accession>
<dbReference type="CDD" id="cd02517">
    <property type="entry name" value="CMP-KDO-Synthetase"/>
    <property type="match status" value="1"/>
</dbReference>
<proteinExistence type="predicted"/>
<evidence type="ECO:0000313" key="4">
    <source>
        <dbReference type="EMBL" id="MBL6903763.1"/>
    </source>
</evidence>
<dbReference type="GO" id="GO:0009103">
    <property type="term" value="P:lipopolysaccharide biosynthetic process"/>
    <property type="evidence" value="ECO:0007669"/>
    <property type="project" value="UniProtKB-KW"/>
</dbReference>
<organism evidence="4 5">
    <name type="scientific">SAR86 cluster bacterium</name>
    <dbReference type="NCBI Taxonomy" id="2030880"/>
    <lineage>
        <taxon>Bacteria</taxon>
        <taxon>Pseudomonadati</taxon>
        <taxon>Pseudomonadota</taxon>
        <taxon>Gammaproteobacteria</taxon>
        <taxon>SAR86 cluster</taxon>
    </lineage>
</organism>
<dbReference type="InterPro" id="IPR003329">
    <property type="entry name" value="Cytidylyl_trans"/>
</dbReference>
<reference evidence="4" key="1">
    <citation type="submission" date="2020-10" db="EMBL/GenBank/DDBJ databases">
        <title>Microbiome of the Black Sea water column analyzed by genome centric metagenomics.</title>
        <authorList>
            <person name="Cabello-Yeves P.J."/>
            <person name="Callieri C."/>
            <person name="Picazo A."/>
            <person name="Mehrshad M."/>
            <person name="Haro-Moreno J.M."/>
            <person name="Roda-Garcia J."/>
            <person name="Dzembekova N."/>
            <person name="Slabakova V."/>
            <person name="Slabakova N."/>
            <person name="Moncheva S."/>
            <person name="Rodriguez-Valera F."/>
        </authorList>
    </citation>
    <scope>NUCLEOTIDE SEQUENCE</scope>
    <source>
        <strain evidence="4">BS30m-G43</strain>
    </source>
</reference>
<dbReference type="GO" id="GO:0008690">
    <property type="term" value="F:3-deoxy-manno-octulosonate cytidylyltransferase activity"/>
    <property type="evidence" value="ECO:0007669"/>
    <property type="project" value="UniProtKB-EC"/>
</dbReference>